<dbReference type="VEuPathDB" id="FungiDB:RhiirA1_484279"/>
<evidence type="ECO:0000313" key="2">
    <source>
        <dbReference type="EMBL" id="PKC51212.1"/>
    </source>
</evidence>
<feature type="region of interest" description="Disordered" evidence="1">
    <location>
        <begin position="1"/>
        <end position="20"/>
    </location>
</feature>
<protein>
    <submittedName>
        <fullName evidence="2">Uncharacterized protein</fullName>
    </submittedName>
</protein>
<dbReference type="Proteomes" id="UP000232688">
    <property type="component" value="Unassembled WGS sequence"/>
</dbReference>
<evidence type="ECO:0000256" key="1">
    <source>
        <dbReference type="SAM" id="MobiDB-lite"/>
    </source>
</evidence>
<reference evidence="2 3" key="1">
    <citation type="submission" date="2017-10" db="EMBL/GenBank/DDBJ databases">
        <title>Extensive intraspecific genome diversity in a model arbuscular mycorrhizal fungus.</title>
        <authorList>
            <person name="Chen E.C.H."/>
            <person name="Morin E."/>
            <person name="Baudet D."/>
            <person name="Noel J."/>
            <person name="Ndikumana S."/>
            <person name="Charron P."/>
            <person name="St-Onge C."/>
            <person name="Giorgi J."/>
            <person name="Grigoriev I.V."/>
            <person name="Roux C."/>
            <person name="Martin F.M."/>
            <person name="Corradi N."/>
        </authorList>
    </citation>
    <scope>NUCLEOTIDE SEQUENCE [LARGE SCALE GENOMIC DNA]</scope>
    <source>
        <strain evidence="2 3">A1</strain>
    </source>
</reference>
<proteinExistence type="predicted"/>
<sequence>MNRLIGIDEPQLQKDESGPQHPFVRKQLMHIKEEPMLLSRWVLGDNQTHTRRSL</sequence>
<organism evidence="2 3">
    <name type="scientific">Rhizophagus irregularis</name>
    <dbReference type="NCBI Taxonomy" id="588596"/>
    <lineage>
        <taxon>Eukaryota</taxon>
        <taxon>Fungi</taxon>
        <taxon>Fungi incertae sedis</taxon>
        <taxon>Mucoromycota</taxon>
        <taxon>Glomeromycotina</taxon>
        <taxon>Glomeromycetes</taxon>
        <taxon>Glomerales</taxon>
        <taxon>Glomeraceae</taxon>
        <taxon>Rhizophagus</taxon>
    </lineage>
</organism>
<evidence type="ECO:0000313" key="3">
    <source>
        <dbReference type="Proteomes" id="UP000232688"/>
    </source>
</evidence>
<dbReference type="EMBL" id="LLXH01008103">
    <property type="protein sequence ID" value="PKC51212.1"/>
    <property type="molecule type" value="Genomic_DNA"/>
</dbReference>
<dbReference type="AlphaFoldDB" id="A0A2N0QJI0"/>
<name>A0A2N0QJI0_9GLOM</name>
<reference evidence="2 3" key="2">
    <citation type="submission" date="2017-10" db="EMBL/GenBank/DDBJ databases">
        <title>Genome analyses suggest a sexual origin of heterokaryosis in a supposedly ancient asexual fungus.</title>
        <authorList>
            <person name="Corradi N."/>
            <person name="Sedzielewska K."/>
            <person name="Noel J."/>
            <person name="Charron P."/>
            <person name="Farinelli L."/>
            <person name="Marton T."/>
            <person name="Kruger M."/>
            <person name="Pelin A."/>
            <person name="Brachmann A."/>
            <person name="Corradi N."/>
        </authorList>
    </citation>
    <scope>NUCLEOTIDE SEQUENCE [LARGE SCALE GENOMIC DNA]</scope>
    <source>
        <strain evidence="2 3">A1</strain>
    </source>
</reference>
<comment type="caution">
    <text evidence="2">The sequence shown here is derived from an EMBL/GenBank/DDBJ whole genome shotgun (WGS) entry which is preliminary data.</text>
</comment>
<gene>
    <name evidence="2" type="ORF">RhiirA1_484279</name>
</gene>
<accession>A0A2N0QJI0</accession>